<dbReference type="AlphaFoldDB" id="A0A1H2UPI0"/>
<dbReference type="RefSeq" id="WP_091614032.1">
    <property type="nucleotide sequence ID" value="NZ_FNNC01000003.1"/>
</dbReference>
<proteinExistence type="predicted"/>
<keyword evidence="1" id="KW-0597">Phosphoprotein</keyword>
<dbReference type="Pfam" id="PF01740">
    <property type="entry name" value="STAS"/>
    <property type="match status" value="1"/>
</dbReference>
<keyword evidence="4" id="KW-1185">Reference proteome</keyword>
<reference evidence="3 4" key="1">
    <citation type="submission" date="2016-10" db="EMBL/GenBank/DDBJ databases">
        <authorList>
            <person name="de Groot N.N."/>
        </authorList>
    </citation>
    <scope>NUCLEOTIDE SEQUENCE [LARGE SCALE GENOMIC DNA]</scope>
    <source>
        <strain evidence="3 4">DSM 23126</strain>
    </source>
</reference>
<dbReference type="InterPro" id="IPR002645">
    <property type="entry name" value="STAS_dom"/>
</dbReference>
<dbReference type="PANTHER" id="PTHR33745:SF3">
    <property type="entry name" value="RSBT CO-ANTAGONIST PROTEIN RSBRC"/>
    <property type="match status" value="1"/>
</dbReference>
<dbReference type="PANTHER" id="PTHR33745">
    <property type="entry name" value="RSBT ANTAGONIST PROTEIN RSBS-RELATED"/>
    <property type="match status" value="1"/>
</dbReference>
<dbReference type="PROSITE" id="PS50801">
    <property type="entry name" value="STAS"/>
    <property type="match status" value="1"/>
</dbReference>
<dbReference type="OrthoDB" id="9800154at2"/>
<protein>
    <submittedName>
        <fullName evidence="3">RsbT co-antagonist protein RsbR</fullName>
    </submittedName>
</protein>
<evidence type="ECO:0000313" key="3">
    <source>
        <dbReference type="EMBL" id="SDW58037.1"/>
    </source>
</evidence>
<evidence type="ECO:0000256" key="1">
    <source>
        <dbReference type="ARBA" id="ARBA00022553"/>
    </source>
</evidence>
<dbReference type="EMBL" id="FNNC01000003">
    <property type="protein sequence ID" value="SDW58037.1"/>
    <property type="molecule type" value="Genomic_DNA"/>
</dbReference>
<evidence type="ECO:0000313" key="4">
    <source>
        <dbReference type="Proteomes" id="UP000199488"/>
    </source>
</evidence>
<name>A0A1H2UPI0_9BACI</name>
<gene>
    <name evidence="3" type="ORF">SAMN05421781_1825</name>
</gene>
<sequence length="278" mass="32362">MQFNQEKADGSLYDYLIEHIDTMRGTWSSDFSSGNAADDYTDQKLEEMKKVFAQELIHVFREEETQFYEHFEEKISAIVEENKEMWQPMLTIQEEFTYYRNAILEQIRLFVHQYEESIPIDHVLDWQRKALQAFDYAGRAFMKEAIYHMNEQMQLKEAMILELSSPIILIQKKTGLLPLIGHIDEQRGQVIVENTLKQCTESELTRLYIDLSGVRDITTFVAQRIMQLATALKLVGVETTLCGMRPEMAQTAVQLGISFKDIDIVSELTHALRTNYAL</sequence>
<organism evidence="3 4">
    <name type="scientific">Marinococcus luteus</name>
    <dbReference type="NCBI Taxonomy" id="1122204"/>
    <lineage>
        <taxon>Bacteria</taxon>
        <taxon>Bacillati</taxon>
        <taxon>Bacillota</taxon>
        <taxon>Bacilli</taxon>
        <taxon>Bacillales</taxon>
        <taxon>Bacillaceae</taxon>
        <taxon>Marinococcus</taxon>
    </lineage>
</organism>
<feature type="domain" description="STAS" evidence="2">
    <location>
        <begin position="176"/>
        <end position="275"/>
    </location>
</feature>
<dbReference type="STRING" id="1122204.SAMN05421781_1825"/>
<dbReference type="CDD" id="cd07041">
    <property type="entry name" value="STAS_RsbR_RsbS_like"/>
    <property type="match status" value="1"/>
</dbReference>
<dbReference type="Gene3D" id="3.30.750.24">
    <property type="entry name" value="STAS domain"/>
    <property type="match status" value="1"/>
</dbReference>
<dbReference type="SUPFAM" id="SSF52091">
    <property type="entry name" value="SpoIIaa-like"/>
    <property type="match status" value="1"/>
</dbReference>
<evidence type="ECO:0000259" key="2">
    <source>
        <dbReference type="PROSITE" id="PS50801"/>
    </source>
</evidence>
<accession>A0A1H2UPI0</accession>
<dbReference type="InterPro" id="IPR036513">
    <property type="entry name" value="STAS_dom_sf"/>
</dbReference>
<dbReference type="InterPro" id="IPR051932">
    <property type="entry name" value="Bact_StressResp_Reg"/>
</dbReference>
<dbReference type="Proteomes" id="UP000199488">
    <property type="component" value="Unassembled WGS sequence"/>
</dbReference>